<evidence type="ECO:0000313" key="9">
    <source>
        <dbReference type="EMBL" id="MCM8749950.1"/>
    </source>
</evidence>
<dbReference type="RefSeq" id="WP_284057736.1">
    <property type="nucleotide sequence ID" value="NZ_JAMSLR010000009.1"/>
</dbReference>
<evidence type="ECO:0000259" key="8">
    <source>
        <dbReference type="PROSITE" id="PS50928"/>
    </source>
</evidence>
<proteinExistence type="inferred from homology"/>
<evidence type="ECO:0000256" key="1">
    <source>
        <dbReference type="ARBA" id="ARBA00004651"/>
    </source>
</evidence>
<keyword evidence="10" id="KW-1185">Reference proteome</keyword>
<feature type="transmembrane region" description="Helical" evidence="7">
    <location>
        <begin position="12"/>
        <end position="31"/>
    </location>
</feature>
<dbReference type="Pfam" id="PF19300">
    <property type="entry name" value="BPD_transp_1_N"/>
    <property type="match status" value="1"/>
</dbReference>
<evidence type="ECO:0000256" key="3">
    <source>
        <dbReference type="ARBA" id="ARBA00022475"/>
    </source>
</evidence>
<evidence type="ECO:0000256" key="2">
    <source>
        <dbReference type="ARBA" id="ARBA00022448"/>
    </source>
</evidence>
<dbReference type="GO" id="GO:0005886">
    <property type="term" value="C:plasma membrane"/>
    <property type="evidence" value="ECO:0007669"/>
    <property type="project" value="UniProtKB-SubCell"/>
</dbReference>
<dbReference type="Gene3D" id="1.10.3720.10">
    <property type="entry name" value="MetI-like"/>
    <property type="match status" value="1"/>
</dbReference>
<comment type="subcellular location">
    <subcellularLocation>
        <location evidence="1 7">Cell membrane</location>
        <topology evidence="1 7">Multi-pass membrane protein</topology>
    </subcellularLocation>
</comment>
<evidence type="ECO:0000313" key="10">
    <source>
        <dbReference type="Proteomes" id="UP001165306"/>
    </source>
</evidence>
<reference evidence="9" key="1">
    <citation type="submission" date="2022-06" db="EMBL/GenBank/DDBJ databases">
        <title>CFH 74404 Thermomicrobiaceae sp.</title>
        <authorList>
            <person name="Ming H."/>
            <person name="Li W.-J."/>
            <person name="Zhao Z."/>
        </authorList>
    </citation>
    <scope>NUCLEOTIDE SEQUENCE</scope>
    <source>
        <strain evidence="9">CFH 74404</strain>
    </source>
</reference>
<name>A0AA41WGG3_9BACT</name>
<evidence type="ECO:0000256" key="7">
    <source>
        <dbReference type="RuleBase" id="RU363032"/>
    </source>
</evidence>
<keyword evidence="5 7" id="KW-1133">Transmembrane helix</keyword>
<protein>
    <submittedName>
        <fullName evidence="9">ABC transporter permease</fullName>
    </submittedName>
</protein>
<feature type="transmembrane region" description="Helical" evidence="7">
    <location>
        <begin position="100"/>
        <end position="121"/>
    </location>
</feature>
<dbReference type="InterPro" id="IPR035906">
    <property type="entry name" value="MetI-like_sf"/>
</dbReference>
<dbReference type="PANTHER" id="PTHR43163:SF6">
    <property type="entry name" value="DIPEPTIDE TRANSPORT SYSTEM PERMEASE PROTEIN DPPB-RELATED"/>
    <property type="match status" value="1"/>
</dbReference>
<dbReference type="PANTHER" id="PTHR43163">
    <property type="entry name" value="DIPEPTIDE TRANSPORT SYSTEM PERMEASE PROTEIN DPPB-RELATED"/>
    <property type="match status" value="1"/>
</dbReference>
<organism evidence="9 10">
    <name type="scientific">Thermalbibacter longus</name>
    <dbReference type="NCBI Taxonomy" id="2951981"/>
    <lineage>
        <taxon>Bacteria</taxon>
        <taxon>Pseudomonadati</taxon>
        <taxon>Thermomicrobiota</taxon>
        <taxon>Thermomicrobia</taxon>
        <taxon>Thermomicrobiales</taxon>
        <taxon>Thermomicrobiaceae</taxon>
        <taxon>Thermalbibacter</taxon>
    </lineage>
</organism>
<feature type="transmembrane region" description="Helical" evidence="7">
    <location>
        <begin position="172"/>
        <end position="191"/>
    </location>
</feature>
<dbReference type="EMBL" id="JAMSLR010000009">
    <property type="protein sequence ID" value="MCM8749950.1"/>
    <property type="molecule type" value="Genomic_DNA"/>
</dbReference>
<comment type="caution">
    <text evidence="9">The sequence shown here is derived from an EMBL/GenBank/DDBJ whole genome shotgun (WGS) entry which is preliminary data.</text>
</comment>
<dbReference type="Pfam" id="PF00528">
    <property type="entry name" value="BPD_transp_1"/>
    <property type="match status" value="1"/>
</dbReference>
<keyword evidence="3" id="KW-1003">Cell membrane</keyword>
<sequence length="304" mass="33486">MLAFLLHRILHAFFVMLGISFVVFILIHLSGDPAAMMVPEDATPQQVQEIRERMGFDRPILVQYGLFLGRALQGDFGYSYRIRRPALDLVVERIPATLRLAVTSAVVSLGLGIPVGILAATRQGSFFDRLSMMAILFGQSMPTFWLGIMLILIVSVQLGWLPTSGYRGPEYIILPAVTLGLYTSAMVARILRSSLIEVLSHDYIRTARSKGLADRTILTRHALKNAAIPVVTVIGLQIGYLLGGSVVTETVFSYPGMGLLAIQAIRGRDIPVLQAFVVSISAVIVLLNLLVDVLYTYLDPRIRY</sequence>
<feature type="domain" description="ABC transmembrane type-1" evidence="8">
    <location>
        <begin position="94"/>
        <end position="295"/>
    </location>
</feature>
<evidence type="ECO:0000256" key="6">
    <source>
        <dbReference type="ARBA" id="ARBA00023136"/>
    </source>
</evidence>
<dbReference type="Proteomes" id="UP001165306">
    <property type="component" value="Unassembled WGS sequence"/>
</dbReference>
<keyword evidence="2 7" id="KW-0813">Transport</keyword>
<dbReference type="AlphaFoldDB" id="A0AA41WGG3"/>
<feature type="transmembrane region" description="Helical" evidence="7">
    <location>
        <begin position="142"/>
        <end position="160"/>
    </location>
</feature>
<evidence type="ECO:0000256" key="4">
    <source>
        <dbReference type="ARBA" id="ARBA00022692"/>
    </source>
</evidence>
<dbReference type="CDD" id="cd06261">
    <property type="entry name" value="TM_PBP2"/>
    <property type="match status" value="1"/>
</dbReference>
<gene>
    <name evidence="9" type="ORF">NET02_12395</name>
</gene>
<feature type="transmembrane region" description="Helical" evidence="7">
    <location>
        <begin position="272"/>
        <end position="298"/>
    </location>
</feature>
<dbReference type="SUPFAM" id="SSF161098">
    <property type="entry name" value="MetI-like"/>
    <property type="match status" value="1"/>
</dbReference>
<keyword evidence="6 7" id="KW-0472">Membrane</keyword>
<comment type="similarity">
    <text evidence="7">Belongs to the binding-protein-dependent transport system permease family.</text>
</comment>
<dbReference type="PROSITE" id="PS50928">
    <property type="entry name" value="ABC_TM1"/>
    <property type="match status" value="1"/>
</dbReference>
<accession>A0AA41WGG3</accession>
<dbReference type="InterPro" id="IPR045621">
    <property type="entry name" value="BPD_transp_1_N"/>
</dbReference>
<dbReference type="InterPro" id="IPR000515">
    <property type="entry name" value="MetI-like"/>
</dbReference>
<evidence type="ECO:0000256" key="5">
    <source>
        <dbReference type="ARBA" id="ARBA00022989"/>
    </source>
</evidence>
<keyword evidence="4 7" id="KW-0812">Transmembrane</keyword>
<dbReference type="GO" id="GO:0055085">
    <property type="term" value="P:transmembrane transport"/>
    <property type="evidence" value="ECO:0007669"/>
    <property type="project" value="InterPro"/>
</dbReference>
<feature type="transmembrane region" description="Helical" evidence="7">
    <location>
        <begin position="226"/>
        <end position="252"/>
    </location>
</feature>